<sequence length="307" mass="33923">MRFDLHRMRLLRELAQRGTVTSVAAALAYSPSAVSQQLAVLEEEIGVRLFEPDGRRIRLTDQAHILVAYTAAVLEQLERAETDILASLDNVVGTIRLATVQTAALALVPVTLTSLAEGHPGLKVQFTQAEPEVALPALLAREFDLVCGENYLDYPTSRSSEMDFDVVAEDPIRVAFLRPPEGREPSEVVLTDFADRPWVLEPEGSPGRDWAMATCRQAGFEPRVAHETSDVLVQARLVASGHAAAFLPDLTWFDREPGFHLRQMAASHVRQIVTTCRAGSHRNPALVAVRDALREAYRQSRPSITDR</sequence>
<dbReference type="CDD" id="cd00090">
    <property type="entry name" value="HTH_ARSR"/>
    <property type="match status" value="1"/>
</dbReference>
<keyword evidence="4" id="KW-0804">Transcription</keyword>
<dbReference type="InterPro" id="IPR036390">
    <property type="entry name" value="WH_DNA-bd_sf"/>
</dbReference>
<keyword evidence="3" id="KW-0238">DNA-binding</keyword>
<dbReference type="PROSITE" id="PS50931">
    <property type="entry name" value="HTH_LYSR"/>
    <property type="match status" value="1"/>
</dbReference>
<organism evidence="6 7">
    <name type="scientific">Streptomyces griseiscabiei</name>
    <dbReference type="NCBI Taxonomy" id="2993540"/>
    <lineage>
        <taxon>Bacteria</taxon>
        <taxon>Bacillati</taxon>
        <taxon>Actinomycetota</taxon>
        <taxon>Actinomycetes</taxon>
        <taxon>Kitasatosporales</taxon>
        <taxon>Streptomycetaceae</taxon>
        <taxon>Streptomyces</taxon>
    </lineage>
</organism>
<comment type="similarity">
    <text evidence="1">Belongs to the LysR transcriptional regulatory family.</text>
</comment>
<keyword evidence="2" id="KW-0805">Transcription regulation</keyword>
<dbReference type="RefSeq" id="WP_179203024.1">
    <property type="nucleotide sequence ID" value="NZ_JAGJBZ010000001.1"/>
</dbReference>
<gene>
    <name evidence="6" type="ORF">PV517_14995</name>
</gene>
<dbReference type="InterPro" id="IPR011991">
    <property type="entry name" value="ArsR-like_HTH"/>
</dbReference>
<feature type="domain" description="HTH lysR-type" evidence="5">
    <location>
        <begin position="3"/>
        <end position="60"/>
    </location>
</feature>
<dbReference type="SUPFAM" id="SSF53850">
    <property type="entry name" value="Periplasmic binding protein-like II"/>
    <property type="match status" value="1"/>
</dbReference>
<dbReference type="Pfam" id="PF00126">
    <property type="entry name" value="HTH_1"/>
    <property type="match status" value="1"/>
</dbReference>
<keyword evidence="7" id="KW-1185">Reference proteome</keyword>
<dbReference type="SUPFAM" id="SSF46785">
    <property type="entry name" value="Winged helix' DNA-binding domain"/>
    <property type="match status" value="1"/>
</dbReference>
<dbReference type="Proteomes" id="UP001271723">
    <property type="component" value="Unassembled WGS sequence"/>
</dbReference>
<dbReference type="EMBL" id="JARAVY010000005">
    <property type="protein sequence ID" value="MDX2910005.1"/>
    <property type="molecule type" value="Genomic_DNA"/>
</dbReference>
<dbReference type="PANTHER" id="PTHR30346">
    <property type="entry name" value="TRANSCRIPTIONAL DUAL REGULATOR HCAR-RELATED"/>
    <property type="match status" value="1"/>
</dbReference>
<evidence type="ECO:0000256" key="3">
    <source>
        <dbReference type="ARBA" id="ARBA00023125"/>
    </source>
</evidence>
<dbReference type="InterPro" id="IPR036388">
    <property type="entry name" value="WH-like_DNA-bd_sf"/>
</dbReference>
<accession>A0ABU4L3V3</accession>
<proteinExistence type="inferred from homology"/>
<dbReference type="InterPro" id="IPR000847">
    <property type="entry name" value="LysR_HTH_N"/>
</dbReference>
<dbReference type="Pfam" id="PF03466">
    <property type="entry name" value="LysR_substrate"/>
    <property type="match status" value="1"/>
</dbReference>
<protein>
    <submittedName>
        <fullName evidence="6">LysR family transcriptional regulator</fullName>
    </submittedName>
</protein>
<evidence type="ECO:0000259" key="5">
    <source>
        <dbReference type="PROSITE" id="PS50931"/>
    </source>
</evidence>
<evidence type="ECO:0000256" key="1">
    <source>
        <dbReference type="ARBA" id="ARBA00009437"/>
    </source>
</evidence>
<evidence type="ECO:0000256" key="4">
    <source>
        <dbReference type="ARBA" id="ARBA00023163"/>
    </source>
</evidence>
<dbReference type="InterPro" id="IPR005119">
    <property type="entry name" value="LysR_subst-bd"/>
</dbReference>
<name>A0ABU4L3V3_9ACTN</name>
<evidence type="ECO:0000313" key="6">
    <source>
        <dbReference type="EMBL" id="MDX2910005.1"/>
    </source>
</evidence>
<comment type="caution">
    <text evidence="6">The sequence shown here is derived from an EMBL/GenBank/DDBJ whole genome shotgun (WGS) entry which is preliminary data.</text>
</comment>
<dbReference type="PANTHER" id="PTHR30346:SF29">
    <property type="entry name" value="LYSR SUBSTRATE-BINDING"/>
    <property type="match status" value="1"/>
</dbReference>
<dbReference type="Gene3D" id="3.40.190.10">
    <property type="entry name" value="Periplasmic binding protein-like II"/>
    <property type="match status" value="2"/>
</dbReference>
<evidence type="ECO:0000256" key="2">
    <source>
        <dbReference type="ARBA" id="ARBA00023015"/>
    </source>
</evidence>
<dbReference type="Gene3D" id="1.10.10.10">
    <property type="entry name" value="Winged helix-like DNA-binding domain superfamily/Winged helix DNA-binding domain"/>
    <property type="match status" value="1"/>
</dbReference>
<evidence type="ECO:0000313" key="7">
    <source>
        <dbReference type="Proteomes" id="UP001271723"/>
    </source>
</evidence>
<reference evidence="6 7" key="1">
    <citation type="journal article" date="2023" name="Microb. Genom.">
        <title>Mesoterricola silvestris gen. nov., sp. nov., Mesoterricola sediminis sp. nov., Geothrix oryzae sp. nov., Geothrix edaphica sp. nov., Geothrix rubra sp. nov., and Geothrix limicola sp. nov., six novel members of Acidobacteriota isolated from soils.</title>
        <authorList>
            <person name="Weisberg A.J."/>
            <person name="Pearce E."/>
            <person name="Kramer C.G."/>
            <person name="Chang J.H."/>
            <person name="Clarke C.R."/>
        </authorList>
    </citation>
    <scope>NUCLEOTIDE SEQUENCE [LARGE SCALE GENOMIC DNA]</scope>
    <source>
        <strain evidence="6 7">NRRL_B-2795</strain>
    </source>
</reference>